<evidence type="ECO:0000256" key="1">
    <source>
        <dbReference type="ARBA" id="ARBA00023239"/>
    </source>
</evidence>
<dbReference type="Proteomes" id="UP000542125">
    <property type="component" value="Unassembled WGS sequence"/>
</dbReference>
<keyword evidence="1" id="KW-0456">Lyase</keyword>
<organism evidence="3 4">
    <name type="scientific">Pigmentiphaga litoralis</name>
    <dbReference type="NCBI Taxonomy" id="516702"/>
    <lineage>
        <taxon>Bacteria</taxon>
        <taxon>Pseudomonadati</taxon>
        <taxon>Pseudomonadota</taxon>
        <taxon>Betaproteobacteria</taxon>
        <taxon>Burkholderiales</taxon>
        <taxon>Alcaligenaceae</taxon>
        <taxon>Pigmentiphaga</taxon>
    </lineage>
</organism>
<dbReference type="InterPro" id="IPR006311">
    <property type="entry name" value="TAT_signal"/>
</dbReference>
<dbReference type="RefSeq" id="WP_179585112.1">
    <property type="nucleotide sequence ID" value="NZ_JACBYR010000001.1"/>
</dbReference>
<dbReference type="InterPro" id="IPR032466">
    <property type="entry name" value="Metal_Hydrolase"/>
</dbReference>
<keyword evidence="3" id="KW-0378">Hydrolase</keyword>
<name>A0A7Y9IST7_9BURK</name>
<keyword evidence="4" id="KW-1185">Reference proteome</keyword>
<dbReference type="GO" id="GO:0019748">
    <property type="term" value="P:secondary metabolic process"/>
    <property type="evidence" value="ECO:0007669"/>
    <property type="project" value="TreeGrafter"/>
</dbReference>
<evidence type="ECO:0000313" key="3">
    <source>
        <dbReference type="EMBL" id="NYE82326.1"/>
    </source>
</evidence>
<dbReference type="PROSITE" id="PS51318">
    <property type="entry name" value="TAT"/>
    <property type="match status" value="1"/>
</dbReference>
<evidence type="ECO:0000313" key="4">
    <source>
        <dbReference type="Proteomes" id="UP000542125"/>
    </source>
</evidence>
<evidence type="ECO:0000259" key="2">
    <source>
        <dbReference type="Pfam" id="PF04909"/>
    </source>
</evidence>
<dbReference type="GO" id="GO:0016831">
    <property type="term" value="F:carboxy-lyase activity"/>
    <property type="evidence" value="ECO:0007669"/>
    <property type="project" value="InterPro"/>
</dbReference>
<dbReference type="GO" id="GO:0005737">
    <property type="term" value="C:cytoplasm"/>
    <property type="evidence" value="ECO:0007669"/>
    <property type="project" value="TreeGrafter"/>
</dbReference>
<dbReference type="GO" id="GO:0016787">
    <property type="term" value="F:hydrolase activity"/>
    <property type="evidence" value="ECO:0007669"/>
    <property type="project" value="UniProtKB-KW"/>
</dbReference>
<feature type="domain" description="Amidohydrolase-related" evidence="2">
    <location>
        <begin position="41"/>
        <end position="328"/>
    </location>
</feature>
<dbReference type="InterPro" id="IPR006680">
    <property type="entry name" value="Amidohydro-rel"/>
</dbReference>
<dbReference type="SUPFAM" id="SSF51556">
    <property type="entry name" value="Metallo-dependent hydrolases"/>
    <property type="match status" value="1"/>
</dbReference>
<protein>
    <submittedName>
        <fullName evidence="3">Putative TIM-barrel fold metal-dependent hydrolase</fullName>
    </submittedName>
</protein>
<dbReference type="InterPro" id="IPR032465">
    <property type="entry name" value="ACMSD"/>
</dbReference>
<sequence length="328" mass="35813">MNCGCGMTRRGFLTGLLAAGTAAVLPGCATTAPAAAKRGLIDVHHHYFEKNSTFGWTVEQTLADMDSVGTRMAMLSVARPEPATHPEQARRLARAGNEYAAQLGIDHKGRFGSFASPPLLNMDDALKEIEYAMDVLKANGIALRTSLGDKWLGNPYFAPMMAELNRRKAVVFVHPTTAECCNNLVKDIPATVIEYGTDTTRTITNLVFSGTAARYPDIRFIFSHAGGTLPFLTERLLKLPEMNPALKASVPNGVLHELRRFHYDTAWSATPYALSSLMKLVDPAQVVFGTDFPYRTSLDTVNGLVDYGYAQKDLDAITQRNASRLLGL</sequence>
<dbReference type="AlphaFoldDB" id="A0A7Y9IST7"/>
<gene>
    <name evidence="3" type="ORF">FHW18_001597</name>
</gene>
<proteinExistence type="predicted"/>
<dbReference type="PANTHER" id="PTHR21240">
    <property type="entry name" value="2-AMINO-3-CARBOXYLMUCONATE-6-SEMIALDEHYDE DECARBOXYLASE"/>
    <property type="match status" value="1"/>
</dbReference>
<reference evidence="3 4" key="1">
    <citation type="submission" date="2020-07" db="EMBL/GenBank/DDBJ databases">
        <title>Genomic Encyclopedia of Type Strains, Phase IV (KMG-V): Genome sequencing to study the core and pangenomes of soil and plant-associated prokaryotes.</title>
        <authorList>
            <person name="Whitman W."/>
        </authorList>
    </citation>
    <scope>NUCLEOTIDE SEQUENCE [LARGE SCALE GENOMIC DNA]</scope>
    <source>
        <strain evidence="3 4">SAS40</strain>
    </source>
</reference>
<dbReference type="PANTHER" id="PTHR21240:SF28">
    <property type="entry name" value="ISO-OROTATE DECARBOXYLASE (EUROFUNG)"/>
    <property type="match status" value="1"/>
</dbReference>
<comment type="caution">
    <text evidence="3">The sequence shown here is derived from an EMBL/GenBank/DDBJ whole genome shotgun (WGS) entry which is preliminary data.</text>
</comment>
<dbReference type="Pfam" id="PF04909">
    <property type="entry name" value="Amidohydro_2"/>
    <property type="match status" value="1"/>
</dbReference>
<dbReference type="EMBL" id="JACBYR010000001">
    <property type="protein sequence ID" value="NYE82326.1"/>
    <property type="molecule type" value="Genomic_DNA"/>
</dbReference>
<accession>A0A7Y9IST7</accession>
<dbReference type="Gene3D" id="3.20.20.140">
    <property type="entry name" value="Metal-dependent hydrolases"/>
    <property type="match status" value="1"/>
</dbReference>